<evidence type="ECO:0000256" key="3">
    <source>
        <dbReference type="ARBA" id="ARBA00022426"/>
    </source>
</evidence>
<evidence type="ECO:0000256" key="10">
    <source>
        <dbReference type="ARBA" id="ARBA00023065"/>
    </source>
</evidence>
<dbReference type="InterPro" id="IPR002751">
    <property type="entry name" value="CbiM/NikMN"/>
</dbReference>
<dbReference type="UniPathway" id="UPA00148"/>
<feature type="transmembrane region" description="Helical" evidence="14">
    <location>
        <begin position="167"/>
        <end position="189"/>
    </location>
</feature>
<dbReference type="NCBIfam" id="TIGR00123">
    <property type="entry name" value="cbiM"/>
    <property type="match status" value="1"/>
</dbReference>
<evidence type="ECO:0000256" key="6">
    <source>
        <dbReference type="ARBA" id="ARBA00022573"/>
    </source>
</evidence>
<dbReference type="FunFam" id="1.10.1760.20:FF:000001">
    <property type="entry name" value="Cobalt transport protein CbiM"/>
    <property type="match status" value="1"/>
</dbReference>
<evidence type="ECO:0000256" key="5">
    <source>
        <dbReference type="ARBA" id="ARBA00022475"/>
    </source>
</evidence>
<reference evidence="15 16" key="2">
    <citation type="journal article" date="2012" name="Stand. Genomic Sci.">
        <title>Complete genome sequence of the sulfate-reducing firmicute Desulfotomaculum ruminis type strain (DL(T)).</title>
        <authorList>
            <person name="Spring S."/>
            <person name="Visser M."/>
            <person name="Lu M."/>
            <person name="Copeland A."/>
            <person name="Lapidus A."/>
            <person name="Lucas S."/>
            <person name="Cheng J.F."/>
            <person name="Han C."/>
            <person name="Tapia R."/>
            <person name="Goodwin L.A."/>
            <person name="Pitluck S."/>
            <person name="Ivanova N."/>
            <person name="Land M."/>
            <person name="Hauser L."/>
            <person name="Larimer F."/>
            <person name="Rohde M."/>
            <person name="Goker M."/>
            <person name="Detter J.C."/>
            <person name="Kyrpides N.C."/>
            <person name="Woyke T."/>
            <person name="Schaap P.J."/>
            <person name="Plugge C.M."/>
            <person name="Muyzer G."/>
            <person name="Kuever J."/>
            <person name="Pereira I.A."/>
            <person name="Parshina S.N."/>
            <person name="Bernier-Latmani R."/>
            <person name="Stams A.J."/>
            <person name="Klenk H.P."/>
        </authorList>
    </citation>
    <scope>NUCLEOTIDE SEQUENCE [LARGE SCALE GENOMIC DNA]</scope>
    <source>
        <strain evidence="16">ATCC 23193 / DSM 2154 / NCIB 8452 / DL</strain>
    </source>
</reference>
<comment type="subcellular location">
    <subcellularLocation>
        <location evidence="1">Cell inner membrane</location>
        <topology evidence="1">Multi-pass membrane protein</topology>
    </subcellularLocation>
    <subcellularLocation>
        <location evidence="14">Cell membrane</location>
        <topology evidence="14">Multi-pass membrane protein</topology>
    </subcellularLocation>
</comment>
<dbReference type="EMBL" id="CP002780">
    <property type="protein sequence ID" value="AEG61455.1"/>
    <property type="molecule type" value="Genomic_DNA"/>
</dbReference>
<evidence type="ECO:0000256" key="14">
    <source>
        <dbReference type="HAMAP-Rule" id="MF_01462"/>
    </source>
</evidence>
<evidence type="ECO:0000256" key="8">
    <source>
        <dbReference type="ARBA" id="ARBA00022729"/>
    </source>
</evidence>
<dbReference type="KEGG" id="dru:Desru_3249"/>
<evidence type="ECO:0000313" key="16">
    <source>
        <dbReference type="Proteomes" id="UP000009234"/>
    </source>
</evidence>
<keyword evidence="8" id="KW-0732">Signal</keyword>
<feature type="transmembrane region" description="Helical" evidence="14">
    <location>
        <begin position="201"/>
        <end position="223"/>
    </location>
</feature>
<dbReference type="GO" id="GO:0015087">
    <property type="term" value="F:cobalt ion transmembrane transporter activity"/>
    <property type="evidence" value="ECO:0007669"/>
    <property type="project" value="UniProtKB-UniRule"/>
</dbReference>
<dbReference type="GO" id="GO:0009236">
    <property type="term" value="P:cobalamin biosynthetic process"/>
    <property type="evidence" value="ECO:0007669"/>
    <property type="project" value="UniProtKB-UniRule"/>
</dbReference>
<evidence type="ECO:0000256" key="4">
    <source>
        <dbReference type="ARBA" id="ARBA00022448"/>
    </source>
</evidence>
<evidence type="ECO:0000256" key="11">
    <source>
        <dbReference type="ARBA" id="ARBA00023136"/>
    </source>
</evidence>
<feature type="transmembrane region" description="Helical" evidence="14">
    <location>
        <begin position="74"/>
        <end position="93"/>
    </location>
</feature>
<keyword evidence="9 14" id="KW-1133">Transmembrane helix</keyword>
<dbReference type="NCBIfam" id="NF006184">
    <property type="entry name" value="PRK08319.1"/>
    <property type="match status" value="1"/>
</dbReference>
<organism evidence="15 16">
    <name type="scientific">Desulforamulus ruminis (strain ATCC 23193 / DSM 2154 / NCIMB 8452 / DL)</name>
    <name type="common">Desulfotomaculum ruminis</name>
    <dbReference type="NCBI Taxonomy" id="696281"/>
    <lineage>
        <taxon>Bacteria</taxon>
        <taxon>Bacillati</taxon>
        <taxon>Bacillota</taxon>
        <taxon>Clostridia</taxon>
        <taxon>Eubacteriales</taxon>
        <taxon>Peptococcaceae</taxon>
        <taxon>Desulforamulus</taxon>
    </lineage>
</organism>
<keyword evidence="6 14" id="KW-0169">Cobalamin biosynthesis</keyword>
<gene>
    <name evidence="14" type="primary">cbiM</name>
    <name evidence="15" type="ordered locus">Desru_3249</name>
</gene>
<reference evidence="16" key="1">
    <citation type="submission" date="2011-05" db="EMBL/GenBank/DDBJ databases">
        <title>Complete sequence of Desulfotomaculum ruminis DSM 2154.</title>
        <authorList>
            <person name="Lucas S."/>
            <person name="Copeland A."/>
            <person name="Lapidus A."/>
            <person name="Cheng J.-F."/>
            <person name="Goodwin L."/>
            <person name="Pitluck S."/>
            <person name="Lu M."/>
            <person name="Detter J.C."/>
            <person name="Han C."/>
            <person name="Tapia R."/>
            <person name="Land M."/>
            <person name="Hauser L."/>
            <person name="Kyrpides N."/>
            <person name="Ivanova N."/>
            <person name="Mikhailova N."/>
            <person name="Pagani I."/>
            <person name="Stams A.J.M."/>
            <person name="Plugge C.M."/>
            <person name="Muyzer G."/>
            <person name="Kuever J."/>
            <person name="Parshina S.N."/>
            <person name="Ivanova A.E."/>
            <person name="Nazina T.N."/>
            <person name="Brambilla E."/>
            <person name="Spring S."/>
            <person name="Klenk H.-P."/>
            <person name="Woyke T."/>
        </authorList>
    </citation>
    <scope>NUCLEOTIDE SEQUENCE [LARGE SCALE GENOMIC DNA]</scope>
    <source>
        <strain evidence="16">ATCC 23193 / DSM 2154 / NCIB 8452 / DL</strain>
    </source>
</reference>
<keyword evidence="12 14" id="KW-0170">Cobalt</keyword>
<keyword evidence="4 14" id="KW-0813">Transport</keyword>
<dbReference type="AlphaFoldDB" id="F6DVJ5"/>
<keyword evidence="5 14" id="KW-1003">Cell membrane</keyword>
<dbReference type="Pfam" id="PF01891">
    <property type="entry name" value="CbiM"/>
    <property type="match status" value="1"/>
</dbReference>
<evidence type="ECO:0000256" key="7">
    <source>
        <dbReference type="ARBA" id="ARBA00022692"/>
    </source>
</evidence>
<dbReference type="Gene3D" id="1.10.1760.20">
    <property type="match status" value="1"/>
</dbReference>
<feature type="transmembrane region" description="Helical" evidence="14">
    <location>
        <begin position="105"/>
        <end position="123"/>
    </location>
</feature>
<name>F6DVJ5_DESRL</name>
<feature type="transmembrane region" description="Helical" evidence="14">
    <location>
        <begin position="243"/>
        <end position="266"/>
    </location>
</feature>
<keyword evidence="16" id="KW-1185">Reference proteome</keyword>
<dbReference type="InterPro" id="IPR018024">
    <property type="entry name" value="CbiM"/>
</dbReference>
<feature type="transmembrane region" description="Helical" evidence="14">
    <location>
        <begin position="135"/>
        <end position="161"/>
    </location>
</feature>
<dbReference type="PANTHER" id="PTHR43627:SF1">
    <property type="entry name" value="COBALT TRANSPORT PROTEIN CBIM"/>
    <property type="match status" value="1"/>
</dbReference>
<keyword evidence="11 14" id="KW-0472">Membrane</keyword>
<comment type="pathway">
    <text evidence="2 14">Cofactor biosynthesis; adenosylcobalamin biosynthesis.</text>
</comment>
<dbReference type="PANTHER" id="PTHR43627">
    <property type="match status" value="1"/>
</dbReference>
<dbReference type="HOGENOM" id="CLU_052508_3_0_9"/>
<protein>
    <recommendedName>
        <fullName evidence="14">Cobalt transport protein CbiM</fullName>
    </recommendedName>
    <alternativeName>
        <fullName evidence="14">Energy-coupling factor transporter probable substrate-capture protein CbiM</fullName>
        <shortName evidence="14">ECF transporter S component CbiM</shortName>
    </alternativeName>
</protein>
<dbReference type="GO" id="GO:0043190">
    <property type="term" value="C:ATP-binding cassette (ABC) transporter complex"/>
    <property type="evidence" value="ECO:0007669"/>
    <property type="project" value="InterPro"/>
</dbReference>
<evidence type="ECO:0000256" key="2">
    <source>
        <dbReference type="ARBA" id="ARBA00004953"/>
    </source>
</evidence>
<comment type="subunit">
    <text evidence="14">Forms an energy-coupling factor (ECF) transporter complex composed of an ATP-binding protein (A component, CbiO), a transmembrane protein (T component, CbiQ) and 2 possible substrate-capture proteins (S components, CbiM and CbiN) of unknown stoichimetry.</text>
</comment>
<comment type="function">
    <text evidence="14">Part of the energy-coupling factor (ECF) transporter complex CbiMNOQ involved in cobalt import.</text>
</comment>
<keyword evidence="3 14" id="KW-0171">Cobalt transport</keyword>
<evidence type="ECO:0000256" key="1">
    <source>
        <dbReference type="ARBA" id="ARBA00004429"/>
    </source>
</evidence>
<evidence type="ECO:0000256" key="13">
    <source>
        <dbReference type="ARBA" id="ARBA00060918"/>
    </source>
</evidence>
<dbReference type="Proteomes" id="UP000009234">
    <property type="component" value="Chromosome"/>
</dbReference>
<proteinExistence type="inferred from homology"/>
<evidence type="ECO:0000256" key="12">
    <source>
        <dbReference type="ARBA" id="ARBA00023285"/>
    </source>
</evidence>
<dbReference type="HAMAP" id="MF_01462">
    <property type="entry name" value="CbiM"/>
    <property type="match status" value="1"/>
</dbReference>
<keyword evidence="10 14" id="KW-0406">Ion transport</keyword>
<comment type="similarity">
    <text evidence="13 14">Belongs to the CbiM family.</text>
</comment>
<evidence type="ECO:0000256" key="9">
    <source>
        <dbReference type="ARBA" id="ARBA00022989"/>
    </source>
</evidence>
<dbReference type="eggNOG" id="COG0310">
    <property type="taxonomic scope" value="Bacteria"/>
</dbReference>
<accession>F6DVJ5</accession>
<evidence type="ECO:0000313" key="15">
    <source>
        <dbReference type="EMBL" id="AEG61455.1"/>
    </source>
</evidence>
<sequence length="291" mass="31483">MILSRRRVEILPKPAGLKERAVYFIAKTSCICKGGILLSSKILFPVILLAALFLFIPQPAYAMHIMEGFLPVKWCLLWAALSLPFIIWGLRSIQKVLREQPKLKMLLGVAGAFAFVLSALKIPSVTGSCSHPTGVGLGAILFGPAAMSVLGCIVLIFQALLLAHGGITTLGANVFSMAVVGPFVAYGVFRLVRKLSGPQWLAVFLGAFLGDLLTYVTTSFQLALAFPAEVGGLMASFTKFMGVFALTQIPLAISEGLLTVLIFNLLTTYSSQELKELSLLTKKEDLYGYHR</sequence>
<keyword evidence="7 14" id="KW-0812">Transmembrane</keyword>
<dbReference type="STRING" id="696281.Desru_3249"/>
<feature type="transmembrane region" description="Helical" evidence="14">
    <location>
        <begin position="44"/>
        <end position="62"/>
    </location>
</feature>